<dbReference type="GeneID" id="59329288"/>
<sequence>MPTTKRCGTETAGNKAIGGVPRIHYFDFQSRGRGQVIRLMWEDAGIAYDDTRYSFEEYPDYKKTRIMEMNPTTKIPVVELNGRILTQSYAILRHFARKLGHYDGETEEEKYWADAMCDIVIDWRFVFIQAFFADNMEETYPEHQKTARPRFLKALETHLKTHDLSTSGPYIIGKNITYADMVLYQICHDENLTQEGRKGLKDYPRLAELVDAVEARPKVKAFLQSDSSMIKRSKKNICPWFNFINRWIVTGVADFNALAHRKRSLASAEGGNYNIGLSHVKGGVVTRFPPEPSGFLRVGHAKAALLNDFLAHGKGNWNLICPFDVTNSSEESQKFEDSIVDDL</sequence>
<keyword evidence="1 5" id="KW-0436">Ligase</keyword>
<dbReference type="GO" id="GO:0004364">
    <property type="term" value="F:glutathione transferase activity"/>
    <property type="evidence" value="ECO:0007669"/>
    <property type="project" value="TreeGrafter"/>
</dbReference>
<dbReference type="GO" id="GO:0006749">
    <property type="term" value="P:glutathione metabolic process"/>
    <property type="evidence" value="ECO:0007669"/>
    <property type="project" value="TreeGrafter"/>
</dbReference>
<evidence type="ECO:0000313" key="8">
    <source>
        <dbReference type="EMBL" id="KAF6222819.1"/>
    </source>
</evidence>
<dbReference type="RefSeq" id="XP_037152165.1">
    <property type="nucleotide sequence ID" value="XM_037291803.1"/>
</dbReference>
<dbReference type="InterPro" id="IPR050213">
    <property type="entry name" value="GST_superfamily"/>
</dbReference>
<dbReference type="Pfam" id="PF00749">
    <property type="entry name" value="tRNA-synt_1c"/>
    <property type="match status" value="1"/>
</dbReference>
<dbReference type="GO" id="GO:0006412">
    <property type="term" value="P:translation"/>
    <property type="evidence" value="ECO:0007669"/>
    <property type="project" value="UniProtKB-KW"/>
</dbReference>
<keyword evidence="3 5" id="KW-0067">ATP-binding</keyword>
<dbReference type="EMBL" id="JACCJB010000011">
    <property type="protein sequence ID" value="KAF6222819.1"/>
    <property type="molecule type" value="Genomic_DNA"/>
</dbReference>
<evidence type="ECO:0000256" key="5">
    <source>
        <dbReference type="RuleBase" id="RU363037"/>
    </source>
</evidence>
<evidence type="ECO:0000259" key="6">
    <source>
        <dbReference type="PROSITE" id="PS50404"/>
    </source>
</evidence>
<reference evidence="8 9" key="1">
    <citation type="journal article" date="2020" name="Genomics">
        <title>Complete, high-quality genomes from long-read metagenomic sequencing of two wolf lichen thalli reveals enigmatic genome architecture.</title>
        <authorList>
            <person name="McKenzie S.K."/>
            <person name="Walston R.F."/>
            <person name="Allen J.L."/>
        </authorList>
    </citation>
    <scope>NUCLEOTIDE SEQUENCE [LARGE SCALE GENOMIC DNA]</scope>
    <source>
        <strain evidence="8">WasteWater1</strain>
    </source>
</reference>
<evidence type="ECO:0000256" key="4">
    <source>
        <dbReference type="ARBA" id="ARBA00023146"/>
    </source>
</evidence>
<dbReference type="CDD" id="cd03039">
    <property type="entry name" value="GST_N_Sigma_like"/>
    <property type="match status" value="1"/>
</dbReference>
<protein>
    <recommendedName>
        <fullName evidence="10">Glutathione S-transferase</fullName>
    </recommendedName>
</protein>
<dbReference type="SFLD" id="SFLDG00363">
    <property type="entry name" value="AMPS_(cytGST):_Alpha-__Mu-__Pi"/>
    <property type="match status" value="1"/>
</dbReference>
<dbReference type="InterPro" id="IPR040079">
    <property type="entry name" value="Glutathione_S-Trfase"/>
</dbReference>
<dbReference type="PROSITE" id="PS50404">
    <property type="entry name" value="GST_NTER"/>
    <property type="match status" value="1"/>
</dbReference>
<name>A0A8H6CGL4_9LECA</name>
<dbReference type="InterPro" id="IPR036282">
    <property type="entry name" value="Glutathione-S-Trfase_C_sf"/>
</dbReference>
<dbReference type="PANTHER" id="PTHR11571">
    <property type="entry name" value="GLUTATHIONE S-TRANSFERASE"/>
    <property type="match status" value="1"/>
</dbReference>
<feature type="domain" description="GST C-terminal" evidence="7">
    <location>
        <begin position="106"/>
        <end position="237"/>
    </location>
</feature>
<evidence type="ECO:0000259" key="7">
    <source>
        <dbReference type="PROSITE" id="PS50405"/>
    </source>
</evidence>
<dbReference type="PANTHER" id="PTHR11571:SF150">
    <property type="entry name" value="GLUTATHIONE S-TRANSFERASE"/>
    <property type="match status" value="1"/>
</dbReference>
<dbReference type="GO" id="GO:0043039">
    <property type="term" value="P:tRNA aminoacylation"/>
    <property type="evidence" value="ECO:0007669"/>
    <property type="project" value="InterPro"/>
</dbReference>
<dbReference type="GO" id="GO:0005524">
    <property type="term" value="F:ATP binding"/>
    <property type="evidence" value="ECO:0007669"/>
    <property type="project" value="UniProtKB-KW"/>
</dbReference>
<gene>
    <name evidence="8" type="ORF">HO133_000870</name>
</gene>
<evidence type="ECO:0000256" key="3">
    <source>
        <dbReference type="ARBA" id="ARBA00022840"/>
    </source>
</evidence>
<dbReference type="SFLD" id="SFLDG01205">
    <property type="entry name" value="AMPS.1"/>
    <property type="match status" value="1"/>
</dbReference>
<dbReference type="SFLD" id="SFLDS00019">
    <property type="entry name" value="Glutathione_Transferase_(cytos"/>
    <property type="match status" value="1"/>
</dbReference>
<keyword evidence="5" id="KW-0648">Protein biosynthesis</keyword>
<dbReference type="Pfam" id="PF02798">
    <property type="entry name" value="GST_N"/>
    <property type="match status" value="1"/>
</dbReference>
<feature type="domain" description="GST N-terminal" evidence="6">
    <location>
        <begin position="21"/>
        <end position="103"/>
    </location>
</feature>
<dbReference type="CDD" id="cd03192">
    <property type="entry name" value="GST_C_Sigma_like"/>
    <property type="match status" value="1"/>
</dbReference>
<dbReference type="SUPFAM" id="SSF52374">
    <property type="entry name" value="Nucleotidylyl transferase"/>
    <property type="match status" value="1"/>
</dbReference>
<accession>A0A8H6CGL4</accession>
<dbReference type="Proteomes" id="UP000593566">
    <property type="component" value="Unassembled WGS sequence"/>
</dbReference>
<dbReference type="GO" id="GO:0004812">
    <property type="term" value="F:aminoacyl-tRNA ligase activity"/>
    <property type="evidence" value="ECO:0007669"/>
    <property type="project" value="UniProtKB-KW"/>
</dbReference>
<keyword evidence="4 5" id="KW-0030">Aminoacyl-tRNA synthetase</keyword>
<keyword evidence="9" id="KW-1185">Reference proteome</keyword>
<comment type="similarity">
    <text evidence="5">Belongs to the class-I aminoacyl-tRNA synthetase family.</text>
</comment>
<evidence type="ECO:0000256" key="1">
    <source>
        <dbReference type="ARBA" id="ARBA00022598"/>
    </source>
</evidence>
<dbReference type="PROSITE" id="PS50405">
    <property type="entry name" value="GST_CTER"/>
    <property type="match status" value="1"/>
</dbReference>
<evidence type="ECO:0008006" key="10">
    <source>
        <dbReference type="Google" id="ProtNLM"/>
    </source>
</evidence>
<dbReference type="Gene3D" id="1.20.1050.130">
    <property type="match status" value="1"/>
</dbReference>
<dbReference type="InterPro" id="IPR004045">
    <property type="entry name" value="Glutathione_S-Trfase_N"/>
</dbReference>
<dbReference type="SUPFAM" id="SSF47616">
    <property type="entry name" value="GST C-terminal domain-like"/>
    <property type="match status" value="1"/>
</dbReference>
<dbReference type="Gene3D" id="3.40.50.620">
    <property type="entry name" value="HUPs"/>
    <property type="match status" value="1"/>
</dbReference>
<dbReference type="InterPro" id="IPR010987">
    <property type="entry name" value="Glutathione-S-Trfase_C-like"/>
</dbReference>
<organism evidence="8 9">
    <name type="scientific">Letharia lupina</name>
    <dbReference type="NCBI Taxonomy" id="560253"/>
    <lineage>
        <taxon>Eukaryota</taxon>
        <taxon>Fungi</taxon>
        <taxon>Dikarya</taxon>
        <taxon>Ascomycota</taxon>
        <taxon>Pezizomycotina</taxon>
        <taxon>Lecanoromycetes</taxon>
        <taxon>OSLEUM clade</taxon>
        <taxon>Lecanoromycetidae</taxon>
        <taxon>Lecanorales</taxon>
        <taxon>Lecanorineae</taxon>
        <taxon>Parmeliaceae</taxon>
        <taxon>Letharia</taxon>
    </lineage>
</organism>
<dbReference type="InterPro" id="IPR020058">
    <property type="entry name" value="Glu/Gln-tRNA-synth_Ib_cat-dom"/>
</dbReference>
<evidence type="ECO:0000313" key="9">
    <source>
        <dbReference type="Proteomes" id="UP000593566"/>
    </source>
</evidence>
<dbReference type="Pfam" id="PF14497">
    <property type="entry name" value="GST_C_3"/>
    <property type="match status" value="1"/>
</dbReference>
<evidence type="ECO:0000256" key="2">
    <source>
        <dbReference type="ARBA" id="ARBA00022741"/>
    </source>
</evidence>
<dbReference type="InterPro" id="IPR036249">
    <property type="entry name" value="Thioredoxin-like_sf"/>
</dbReference>
<dbReference type="InterPro" id="IPR004046">
    <property type="entry name" value="GST_C"/>
</dbReference>
<dbReference type="SUPFAM" id="SSF52833">
    <property type="entry name" value="Thioredoxin-like"/>
    <property type="match status" value="1"/>
</dbReference>
<keyword evidence="2 5" id="KW-0547">Nucleotide-binding</keyword>
<comment type="caution">
    <text evidence="8">The sequence shown here is derived from an EMBL/GenBank/DDBJ whole genome shotgun (WGS) entry which is preliminary data.</text>
</comment>
<dbReference type="InterPro" id="IPR014729">
    <property type="entry name" value="Rossmann-like_a/b/a_fold"/>
</dbReference>
<dbReference type="AlphaFoldDB" id="A0A8H6CGL4"/>
<proteinExistence type="inferred from homology"/>